<dbReference type="Pfam" id="PF01381">
    <property type="entry name" value="HTH_3"/>
    <property type="match status" value="1"/>
</dbReference>
<proteinExistence type="predicted"/>
<dbReference type="PANTHER" id="PTHR46797">
    <property type="entry name" value="HTH-TYPE TRANSCRIPTIONAL REGULATOR"/>
    <property type="match status" value="1"/>
</dbReference>
<dbReference type="EMBL" id="JAMSLR010000011">
    <property type="protein sequence ID" value="MCM8750139.1"/>
    <property type="molecule type" value="Genomic_DNA"/>
</dbReference>
<dbReference type="CDD" id="cd00093">
    <property type="entry name" value="HTH_XRE"/>
    <property type="match status" value="1"/>
</dbReference>
<evidence type="ECO:0000256" key="1">
    <source>
        <dbReference type="ARBA" id="ARBA00023125"/>
    </source>
</evidence>
<evidence type="ECO:0000313" key="3">
    <source>
        <dbReference type="EMBL" id="MCM8750139.1"/>
    </source>
</evidence>
<dbReference type="RefSeq" id="WP_284057926.1">
    <property type="nucleotide sequence ID" value="NZ_JAMSLR010000011.1"/>
</dbReference>
<organism evidence="3 4">
    <name type="scientific">Thermalbibacter longus</name>
    <dbReference type="NCBI Taxonomy" id="2951981"/>
    <lineage>
        <taxon>Bacteria</taxon>
        <taxon>Pseudomonadati</taxon>
        <taxon>Thermomicrobiota</taxon>
        <taxon>Thermomicrobia</taxon>
        <taxon>Thermomicrobiales</taxon>
        <taxon>Thermomicrobiaceae</taxon>
        <taxon>Thermalbibacter</taxon>
    </lineage>
</organism>
<dbReference type="AlphaFoldDB" id="A0AA41WBQ4"/>
<feature type="domain" description="HTH cro/C1-type" evidence="2">
    <location>
        <begin position="25"/>
        <end position="79"/>
    </location>
</feature>
<keyword evidence="1" id="KW-0238">DNA-binding</keyword>
<dbReference type="InterPro" id="IPR050807">
    <property type="entry name" value="TransReg_Diox_bact_type"/>
</dbReference>
<dbReference type="PANTHER" id="PTHR46797:SF1">
    <property type="entry name" value="METHYLPHOSPHONATE SYNTHASE"/>
    <property type="match status" value="1"/>
</dbReference>
<evidence type="ECO:0000313" key="4">
    <source>
        <dbReference type="Proteomes" id="UP001165306"/>
    </source>
</evidence>
<dbReference type="PROSITE" id="PS50943">
    <property type="entry name" value="HTH_CROC1"/>
    <property type="match status" value="1"/>
</dbReference>
<dbReference type="SUPFAM" id="SSF47413">
    <property type="entry name" value="lambda repressor-like DNA-binding domains"/>
    <property type="match status" value="1"/>
</dbReference>
<accession>A0AA41WBQ4</accession>
<name>A0AA41WBQ4_9BACT</name>
<protein>
    <submittedName>
        <fullName evidence="3">Helix-turn-helix domain-containing protein</fullName>
    </submittedName>
</protein>
<keyword evidence="4" id="KW-1185">Reference proteome</keyword>
<dbReference type="GO" id="GO:0003677">
    <property type="term" value="F:DNA binding"/>
    <property type="evidence" value="ECO:0007669"/>
    <property type="project" value="UniProtKB-KW"/>
</dbReference>
<dbReference type="SMART" id="SM00530">
    <property type="entry name" value="HTH_XRE"/>
    <property type="match status" value="1"/>
</dbReference>
<dbReference type="Proteomes" id="UP001165306">
    <property type="component" value="Unassembled WGS sequence"/>
</dbReference>
<sequence length="140" mass="14934">MSVRGDSTGDPAAGAEYRAALSRALSGLRHGHGWSLRELSERSGLSVPYLSELERGLKAPSPEALESLAGAYGLSLAGLLRAIADQLEPAPAEEVPAAAPPDVLTGLTQEDLAELLRYAAYLRWRRERLRSEPGNPQSTS</sequence>
<dbReference type="InterPro" id="IPR010982">
    <property type="entry name" value="Lambda_DNA-bd_dom_sf"/>
</dbReference>
<gene>
    <name evidence="3" type="ORF">NET02_13375</name>
</gene>
<dbReference type="GO" id="GO:0003700">
    <property type="term" value="F:DNA-binding transcription factor activity"/>
    <property type="evidence" value="ECO:0007669"/>
    <property type="project" value="TreeGrafter"/>
</dbReference>
<comment type="caution">
    <text evidence="3">The sequence shown here is derived from an EMBL/GenBank/DDBJ whole genome shotgun (WGS) entry which is preliminary data.</text>
</comment>
<dbReference type="InterPro" id="IPR001387">
    <property type="entry name" value="Cro/C1-type_HTH"/>
</dbReference>
<dbReference type="GO" id="GO:0005829">
    <property type="term" value="C:cytosol"/>
    <property type="evidence" value="ECO:0007669"/>
    <property type="project" value="TreeGrafter"/>
</dbReference>
<dbReference type="Gene3D" id="1.10.260.40">
    <property type="entry name" value="lambda repressor-like DNA-binding domains"/>
    <property type="match status" value="1"/>
</dbReference>
<evidence type="ECO:0000259" key="2">
    <source>
        <dbReference type="PROSITE" id="PS50943"/>
    </source>
</evidence>
<reference evidence="3" key="1">
    <citation type="submission" date="2022-06" db="EMBL/GenBank/DDBJ databases">
        <title>CFH 74404 Thermomicrobiaceae sp.</title>
        <authorList>
            <person name="Ming H."/>
            <person name="Li W.-J."/>
            <person name="Zhao Z."/>
        </authorList>
    </citation>
    <scope>NUCLEOTIDE SEQUENCE</scope>
    <source>
        <strain evidence="3">CFH 74404</strain>
    </source>
</reference>